<feature type="non-terminal residue" evidence="1">
    <location>
        <position position="1"/>
    </location>
</feature>
<protein>
    <submittedName>
        <fullName evidence="1">Uncharacterized protein</fullName>
    </submittedName>
</protein>
<comment type="caution">
    <text evidence="1">The sequence shown here is derived from an EMBL/GenBank/DDBJ whole genome shotgun (WGS) entry which is preliminary data.</text>
</comment>
<gene>
    <name evidence="1" type="ORF">EGW08_015264</name>
</gene>
<organism evidence="1 2">
    <name type="scientific">Elysia chlorotica</name>
    <name type="common">Eastern emerald elysia</name>
    <name type="synonym">Sea slug</name>
    <dbReference type="NCBI Taxonomy" id="188477"/>
    <lineage>
        <taxon>Eukaryota</taxon>
        <taxon>Metazoa</taxon>
        <taxon>Spiralia</taxon>
        <taxon>Lophotrochozoa</taxon>
        <taxon>Mollusca</taxon>
        <taxon>Gastropoda</taxon>
        <taxon>Heterobranchia</taxon>
        <taxon>Euthyneura</taxon>
        <taxon>Panpulmonata</taxon>
        <taxon>Sacoglossa</taxon>
        <taxon>Placobranchoidea</taxon>
        <taxon>Plakobranchidae</taxon>
        <taxon>Elysia</taxon>
    </lineage>
</organism>
<sequence>YKNHACAKCHNDDGETVYWSLGISCGQYPDFPVSADPLDFFTLILREPNCEVVFTAPEGMEPRPCYVKSQDIIDRCNVTGERSQHDDALWKACSLFTTFARFKRQDYANSFCLRC</sequence>
<dbReference type="AlphaFoldDB" id="A0A3S1B0I5"/>
<name>A0A3S1B0I5_ELYCH</name>
<reference evidence="1 2" key="1">
    <citation type="submission" date="2019-01" db="EMBL/GenBank/DDBJ databases">
        <title>A draft genome assembly of the solar-powered sea slug Elysia chlorotica.</title>
        <authorList>
            <person name="Cai H."/>
            <person name="Li Q."/>
            <person name="Fang X."/>
            <person name="Li J."/>
            <person name="Curtis N.E."/>
            <person name="Altenburger A."/>
            <person name="Shibata T."/>
            <person name="Feng M."/>
            <person name="Maeda T."/>
            <person name="Schwartz J.A."/>
            <person name="Shigenobu S."/>
            <person name="Lundholm N."/>
            <person name="Nishiyama T."/>
            <person name="Yang H."/>
            <person name="Hasebe M."/>
            <person name="Li S."/>
            <person name="Pierce S.K."/>
            <person name="Wang J."/>
        </authorList>
    </citation>
    <scope>NUCLEOTIDE SEQUENCE [LARGE SCALE GENOMIC DNA]</scope>
    <source>
        <strain evidence="1">EC2010</strain>
        <tissue evidence="1">Whole organism of an adult</tissue>
    </source>
</reference>
<dbReference type="OrthoDB" id="6059769at2759"/>
<accession>A0A3S1B0I5</accession>
<evidence type="ECO:0000313" key="1">
    <source>
        <dbReference type="EMBL" id="RUS76977.1"/>
    </source>
</evidence>
<dbReference type="EMBL" id="RQTK01000620">
    <property type="protein sequence ID" value="RUS76977.1"/>
    <property type="molecule type" value="Genomic_DNA"/>
</dbReference>
<evidence type="ECO:0000313" key="2">
    <source>
        <dbReference type="Proteomes" id="UP000271974"/>
    </source>
</evidence>
<feature type="non-terminal residue" evidence="1">
    <location>
        <position position="115"/>
    </location>
</feature>
<keyword evidence="2" id="KW-1185">Reference proteome</keyword>
<proteinExistence type="predicted"/>
<dbReference type="Proteomes" id="UP000271974">
    <property type="component" value="Unassembled WGS sequence"/>
</dbReference>